<evidence type="ECO:0000313" key="6">
    <source>
        <dbReference type="EMBL" id="PNG26833.1"/>
    </source>
</evidence>
<comment type="pathway">
    <text evidence="1 4">Purine metabolism; IMP biosynthesis via de novo pathway; N(2)-formyl-N(1)-(5-phospho-D-ribosyl)glycinamide from N(1)-(5-phospho-D-ribosyl)glycinamide (10-formyl THF route): step 1/1.</text>
</comment>
<evidence type="ECO:0000256" key="3">
    <source>
        <dbReference type="ARBA" id="ARBA00022755"/>
    </source>
</evidence>
<dbReference type="SUPFAM" id="SSF53328">
    <property type="entry name" value="Formyltransferase"/>
    <property type="match status" value="1"/>
</dbReference>
<keyword evidence="2 4" id="KW-0808">Transferase</keyword>
<comment type="similarity">
    <text evidence="4">Belongs to the GART family.</text>
</comment>
<protein>
    <recommendedName>
        <fullName evidence="4">Phosphoribosylglycinamide formyltransferase</fullName>
        <ecNumber evidence="4">2.1.2.2</ecNumber>
    </recommendedName>
    <alternativeName>
        <fullName evidence="4">5'-phosphoribosylglycinamide transformylase</fullName>
    </alternativeName>
    <alternativeName>
        <fullName evidence="4">GAR transformylase</fullName>
        <shortName evidence="4">GART</shortName>
    </alternativeName>
</protein>
<dbReference type="GO" id="GO:0004644">
    <property type="term" value="F:phosphoribosylglycinamide formyltransferase activity"/>
    <property type="evidence" value="ECO:0007669"/>
    <property type="project" value="UniProtKB-UniRule"/>
</dbReference>
<comment type="function">
    <text evidence="4">Catalyzes the transfer of a formyl group from 10-formyltetrahydrofolate to 5-phospho-ribosyl-glycinamide (GAR), producing 5-phospho-ribosyl-N-formylglycinamide (FGAR) and tetrahydrofolate.</text>
</comment>
<name>A0A2J7TJ82_METSI</name>
<dbReference type="PANTHER" id="PTHR43369:SF2">
    <property type="entry name" value="PHOSPHORIBOSYLGLYCINAMIDE FORMYLTRANSFERASE"/>
    <property type="match status" value="1"/>
</dbReference>
<evidence type="ECO:0000313" key="7">
    <source>
        <dbReference type="Proteomes" id="UP000236286"/>
    </source>
</evidence>
<dbReference type="CDD" id="cd08645">
    <property type="entry name" value="FMT_core_GART"/>
    <property type="match status" value="1"/>
</dbReference>
<feature type="active site" description="Proton donor" evidence="4">
    <location>
        <position position="113"/>
    </location>
</feature>
<reference evidence="6 7" key="1">
    <citation type="submission" date="2017-10" db="EMBL/GenBank/DDBJ databases">
        <title>Genome announcement of Methylocella silvestris TVC from permafrost.</title>
        <authorList>
            <person name="Wang J."/>
            <person name="Geng K."/>
            <person name="Ul-Haque F."/>
            <person name="Crombie A.T."/>
            <person name="Street L.E."/>
            <person name="Wookey P.A."/>
            <person name="Murrell J.C."/>
            <person name="Pratscher J."/>
        </authorList>
    </citation>
    <scope>NUCLEOTIDE SEQUENCE [LARGE SCALE GENOMIC DNA]</scope>
    <source>
        <strain evidence="6 7">TVC</strain>
    </source>
</reference>
<evidence type="ECO:0000256" key="2">
    <source>
        <dbReference type="ARBA" id="ARBA00022679"/>
    </source>
</evidence>
<evidence type="ECO:0000259" key="5">
    <source>
        <dbReference type="Pfam" id="PF00551"/>
    </source>
</evidence>
<organism evidence="6 7">
    <name type="scientific">Methylocella silvestris</name>
    <dbReference type="NCBI Taxonomy" id="199596"/>
    <lineage>
        <taxon>Bacteria</taxon>
        <taxon>Pseudomonadati</taxon>
        <taxon>Pseudomonadota</taxon>
        <taxon>Alphaproteobacteria</taxon>
        <taxon>Hyphomicrobiales</taxon>
        <taxon>Beijerinckiaceae</taxon>
        <taxon>Methylocella</taxon>
    </lineage>
</organism>
<feature type="binding site" evidence="4">
    <location>
        <begin position="16"/>
        <end position="18"/>
    </location>
    <ligand>
        <name>N(1)-(5-phospho-beta-D-ribosyl)glycinamide</name>
        <dbReference type="ChEBI" id="CHEBI:143788"/>
    </ligand>
</feature>
<dbReference type="GO" id="GO:0006189">
    <property type="term" value="P:'de novo' IMP biosynthetic process"/>
    <property type="evidence" value="ECO:0007669"/>
    <property type="project" value="UniProtKB-UniRule"/>
</dbReference>
<feature type="binding site" evidence="4">
    <location>
        <position position="69"/>
    </location>
    <ligand>
        <name>(6R)-10-formyltetrahydrofolate</name>
        <dbReference type="ChEBI" id="CHEBI:195366"/>
    </ligand>
</feature>
<dbReference type="AlphaFoldDB" id="A0A2J7TJ82"/>
<dbReference type="InterPro" id="IPR004607">
    <property type="entry name" value="GART"/>
</dbReference>
<dbReference type="InterPro" id="IPR002376">
    <property type="entry name" value="Formyl_transf_N"/>
</dbReference>
<dbReference type="Pfam" id="PF00551">
    <property type="entry name" value="Formyl_trans_N"/>
    <property type="match status" value="1"/>
</dbReference>
<accession>A0A2J7TJ82</accession>
<evidence type="ECO:0000256" key="1">
    <source>
        <dbReference type="ARBA" id="ARBA00005054"/>
    </source>
</evidence>
<proteinExistence type="inferred from homology"/>
<dbReference type="EMBL" id="PDZR01000004">
    <property type="protein sequence ID" value="PNG26833.1"/>
    <property type="molecule type" value="Genomic_DNA"/>
</dbReference>
<dbReference type="GO" id="GO:0005829">
    <property type="term" value="C:cytosol"/>
    <property type="evidence" value="ECO:0007669"/>
    <property type="project" value="TreeGrafter"/>
</dbReference>
<dbReference type="NCBIfam" id="TIGR00639">
    <property type="entry name" value="PurN"/>
    <property type="match status" value="1"/>
</dbReference>
<dbReference type="OrthoDB" id="9806170at2"/>
<feature type="site" description="Raises pKa of active site His" evidence="4">
    <location>
        <position position="149"/>
    </location>
</feature>
<evidence type="ECO:0000256" key="4">
    <source>
        <dbReference type="HAMAP-Rule" id="MF_01930"/>
    </source>
</evidence>
<feature type="binding site" evidence="4">
    <location>
        <position position="111"/>
    </location>
    <ligand>
        <name>(6R)-10-formyltetrahydrofolate</name>
        <dbReference type="ChEBI" id="CHEBI:195366"/>
    </ligand>
</feature>
<dbReference type="InterPro" id="IPR036477">
    <property type="entry name" value="Formyl_transf_N_sf"/>
</dbReference>
<dbReference type="HAMAP" id="MF_01930">
    <property type="entry name" value="PurN"/>
    <property type="match status" value="1"/>
</dbReference>
<dbReference type="UniPathway" id="UPA00074">
    <property type="reaction ID" value="UER00126"/>
</dbReference>
<dbReference type="PANTHER" id="PTHR43369">
    <property type="entry name" value="PHOSPHORIBOSYLGLYCINAMIDE FORMYLTRANSFERASE"/>
    <property type="match status" value="1"/>
</dbReference>
<keyword evidence="3 4" id="KW-0658">Purine biosynthesis</keyword>
<comment type="caution">
    <text evidence="6">The sequence shown here is derived from an EMBL/GenBank/DDBJ whole genome shotgun (WGS) entry which is preliminary data.</text>
</comment>
<feature type="binding site" evidence="4">
    <location>
        <begin position="94"/>
        <end position="97"/>
    </location>
    <ligand>
        <name>(6R)-10-formyltetrahydrofolate</name>
        <dbReference type="ChEBI" id="CHEBI:195366"/>
    </ligand>
</feature>
<dbReference type="Gene3D" id="3.40.50.170">
    <property type="entry name" value="Formyl transferase, N-terminal domain"/>
    <property type="match status" value="1"/>
</dbReference>
<comment type="catalytic activity">
    <reaction evidence="4">
        <text>N(1)-(5-phospho-beta-D-ribosyl)glycinamide + (6R)-10-formyltetrahydrofolate = N(2)-formyl-N(1)-(5-phospho-beta-D-ribosyl)glycinamide + (6S)-5,6,7,8-tetrahydrofolate + H(+)</text>
        <dbReference type="Rhea" id="RHEA:15053"/>
        <dbReference type="ChEBI" id="CHEBI:15378"/>
        <dbReference type="ChEBI" id="CHEBI:57453"/>
        <dbReference type="ChEBI" id="CHEBI:143788"/>
        <dbReference type="ChEBI" id="CHEBI:147286"/>
        <dbReference type="ChEBI" id="CHEBI:195366"/>
        <dbReference type="EC" id="2.1.2.2"/>
    </reaction>
</comment>
<gene>
    <name evidence="4" type="primary">purN</name>
    <name evidence="6" type="ORF">CR492_05780</name>
</gene>
<feature type="domain" description="Formyl transferase N-terminal" evidence="5">
    <location>
        <begin position="6"/>
        <end position="185"/>
    </location>
</feature>
<dbReference type="EC" id="2.1.2.2" evidence="4"/>
<dbReference type="RefSeq" id="WP_102842800.1">
    <property type="nucleotide sequence ID" value="NZ_PDZR01000004.1"/>
</dbReference>
<sequence length="218" mass="23891">MTTWRKRTAVLISGRGSNMQALVERAREPSFPAEIVLVLSNRPEAAGLSFAKSQGIACAAVDHKIYAGREEFERSMQALLELHRIELICLAGFMRLLTPWFIGQWRGRMLNIHPALLPAYRGLNTHERALADGVKIHGCTAHFVVPAMDEGPIVAQAAVAVLDDDTPATLAARVLEQEHLIYPGALERLARGSLHVIGNRVFCDDGTEAPKALRNPAD</sequence>
<dbReference type="Proteomes" id="UP000236286">
    <property type="component" value="Unassembled WGS sequence"/>
</dbReference>